<feature type="chain" id="PRO_5015840417" description="Tetratricopeptide repeat protein" evidence="1">
    <location>
        <begin position="29"/>
        <end position="291"/>
    </location>
</feature>
<accession>A0A2W5FFT2</accession>
<keyword evidence="1" id="KW-0732">Signal</keyword>
<dbReference type="Gene3D" id="1.25.40.10">
    <property type="entry name" value="Tetratricopeptide repeat domain"/>
    <property type="match status" value="1"/>
</dbReference>
<reference evidence="2 3" key="1">
    <citation type="submission" date="2017-08" db="EMBL/GenBank/DDBJ databases">
        <title>Infants hospitalized years apart are colonized by the same room-sourced microbial strains.</title>
        <authorList>
            <person name="Brooks B."/>
            <person name="Olm M.R."/>
            <person name="Firek B.A."/>
            <person name="Baker R."/>
            <person name="Thomas B.C."/>
            <person name="Morowitz M.J."/>
            <person name="Banfield J.F."/>
        </authorList>
    </citation>
    <scope>NUCLEOTIDE SEQUENCE [LARGE SCALE GENOMIC DNA]</scope>
    <source>
        <strain evidence="2">S2_006_000_R2_64</strain>
    </source>
</reference>
<dbReference type="Proteomes" id="UP000249739">
    <property type="component" value="Unassembled WGS sequence"/>
</dbReference>
<evidence type="ECO:0000313" key="2">
    <source>
        <dbReference type="EMBL" id="PZP54821.1"/>
    </source>
</evidence>
<organism evidence="2 3">
    <name type="scientific">Micavibrio aeruginosavorus</name>
    <dbReference type="NCBI Taxonomy" id="349221"/>
    <lineage>
        <taxon>Bacteria</taxon>
        <taxon>Pseudomonadati</taxon>
        <taxon>Bdellovibrionota</taxon>
        <taxon>Bdellovibrionia</taxon>
        <taxon>Bdellovibrionales</taxon>
        <taxon>Pseudobdellovibrionaceae</taxon>
        <taxon>Micavibrio</taxon>
    </lineage>
</organism>
<gene>
    <name evidence="2" type="ORF">DI586_08745</name>
</gene>
<dbReference type="InterPro" id="IPR011990">
    <property type="entry name" value="TPR-like_helical_dom_sf"/>
</dbReference>
<sequence>MKVAYLMNSKYLWLSILCFILNIGQAQALSCMPTQGISALRQYDVVLDAIPTATGNSGNVTFKVQKAYKGRIQQGSNIVVVSQRTNFYGPKKYKQGKNYILFLKENSSSGEFNDPVCSPSFLKEAAVSFPYANQHISNNFAELELAEADSADEKIAVYNNLIEKYPHIEIFYNKIAEILMEEERFDEAVVAYQRTLKSRNSLIRKDEIGNITEKRLGPAYEDLPSYDPSIKVPTDFRWYQNGDRMNLIFPYVVALYKSGKNDDALRVLKIAEGSRDPRDIQKLRIEIEANK</sequence>
<dbReference type="AlphaFoldDB" id="A0A2W5FFT2"/>
<dbReference type="SUPFAM" id="SSF48452">
    <property type="entry name" value="TPR-like"/>
    <property type="match status" value="1"/>
</dbReference>
<name>A0A2W5FFT2_9BACT</name>
<protein>
    <recommendedName>
        <fullName evidence="4">Tetratricopeptide repeat protein</fullName>
    </recommendedName>
</protein>
<evidence type="ECO:0008006" key="4">
    <source>
        <dbReference type="Google" id="ProtNLM"/>
    </source>
</evidence>
<dbReference type="EMBL" id="QFOT01000107">
    <property type="protein sequence ID" value="PZP54821.1"/>
    <property type="molecule type" value="Genomic_DNA"/>
</dbReference>
<evidence type="ECO:0000256" key="1">
    <source>
        <dbReference type="SAM" id="SignalP"/>
    </source>
</evidence>
<comment type="caution">
    <text evidence="2">The sequence shown here is derived from an EMBL/GenBank/DDBJ whole genome shotgun (WGS) entry which is preliminary data.</text>
</comment>
<evidence type="ECO:0000313" key="3">
    <source>
        <dbReference type="Proteomes" id="UP000249739"/>
    </source>
</evidence>
<feature type="signal peptide" evidence="1">
    <location>
        <begin position="1"/>
        <end position="28"/>
    </location>
</feature>
<proteinExistence type="predicted"/>